<keyword evidence="2" id="KW-1185">Reference proteome</keyword>
<dbReference type="KEGG" id="cly:Celly_0004"/>
<dbReference type="Proteomes" id="UP000007487">
    <property type="component" value="Chromosome"/>
</dbReference>
<accession>F0REP7</accession>
<dbReference type="SUPFAM" id="SSF53955">
    <property type="entry name" value="Lysozyme-like"/>
    <property type="match status" value="1"/>
</dbReference>
<protein>
    <recommendedName>
        <fullName evidence="3">Peptidoglycan-binding protein LysM</fullName>
    </recommendedName>
</protein>
<gene>
    <name evidence="1" type="ordered locus">Celly_0004</name>
</gene>
<dbReference type="RefSeq" id="WP_013619588.1">
    <property type="nucleotide sequence ID" value="NC_015167.1"/>
</dbReference>
<dbReference type="STRING" id="867900.Celly_0004"/>
<reference evidence="1 2" key="1">
    <citation type="journal article" date="2011" name="Stand. Genomic Sci.">
        <title>Complete genome sequence of Cellulophaga lytica type strain (LIM- 21).</title>
        <authorList>
            <person name="Pati A."/>
            <person name="Abt B."/>
            <person name="Teshima H."/>
            <person name="Nolan M."/>
            <person name="Lapidus A."/>
            <person name="Lucas S."/>
            <person name="Hammon N."/>
            <person name="Deshpande S."/>
            <person name="Cheng J.F."/>
            <person name="Tapia R."/>
            <person name="Han C."/>
            <person name="Goodwin L."/>
            <person name="Pitluck S."/>
            <person name="Liolios K."/>
            <person name="Pagani I."/>
            <person name="Mavromatis K."/>
            <person name="Ovchinikova G."/>
            <person name="Chen A."/>
            <person name="Palaniappan K."/>
            <person name="Land M."/>
            <person name="Hauser L."/>
            <person name="Jeffries C.D."/>
            <person name="Detter J.C."/>
            <person name="Brambilla E.M."/>
            <person name="Kannan K.P."/>
            <person name="Rohde M."/>
            <person name="Spring S."/>
            <person name="Goker M."/>
            <person name="Woyke T."/>
            <person name="Bristow J."/>
            <person name="Eisen J.A."/>
            <person name="Markowitz V."/>
            <person name="Hugenholtz P."/>
            <person name="Kyrpides N.C."/>
            <person name="Klenk H.P."/>
            <person name="Ivanova N."/>
        </authorList>
    </citation>
    <scope>NUCLEOTIDE SEQUENCE [LARGE SCALE GENOMIC DNA]</scope>
    <source>
        <strain evidence="2">ATCC 23178 / DSM 7489 / JCM 8516 / NBRC 14961 / NCIMB 1423 / VKM B-1433 / Cy l20</strain>
    </source>
</reference>
<dbReference type="EMBL" id="CP002534">
    <property type="protein sequence ID" value="ADY27839.1"/>
    <property type="molecule type" value="Genomic_DNA"/>
</dbReference>
<name>F0REP7_CELLC</name>
<organism evidence="1 2">
    <name type="scientific">Cellulophaga lytica (strain ATCC 23178 / DSM 7489 / JCM 8516 / NBRC 14961 / NCIMB 1423 / VKM B-1433 / Cy l20)</name>
    <dbReference type="NCBI Taxonomy" id="867900"/>
    <lineage>
        <taxon>Bacteria</taxon>
        <taxon>Pseudomonadati</taxon>
        <taxon>Bacteroidota</taxon>
        <taxon>Flavobacteriia</taxon>
        <taxon>Flavobacteriales</taxon>
        <taxon>Flavobacteriaceae</taxon>
        <taxon>Cellulophaga</taxon>
    </lineage>
</organism>
<dbReference type="HOGENOM" id="CLU_111956_0_0_10"/>
<dbReference type="OrthoDB" id="1143238at2"/>
<sequence length="218" mass="24430">MRKWISKLIPLIMIFILTSFSYNIIAPKIGTVALPKTLKISKPTEVLYPKYKTAIENDDEMLSVNPPFLGDSYNAFKEALAFKESQGDYFVTNTLGYVGKYQFGAETLQLLGVTNVTAFLSNPILQEKVFYTNLSRNKWILRRDIKRFAGRKIAGLEITESGILAAAHLAGPGNVKKFLRSRGTHTVQDAYGSSIVYYMKIFAGYDVSAVKAVRNPRI</sequence>
<dbReference type="InterPro" id="IPR023346">
    <property type="entry name" value="Lysozyme-like_dom_sf"/>
</dbReference>
<dbReference type="AlphaFoldDB" id="F0REP7"/>
<proteinExistence type="predicted"/>
<dbReference type="eggNOG" id="COG0741">
    <property type="taxonomic scope" value="Bacteria"/>
</dbReference>
<evidence type="ECO:0000313" key="1">
    <source>
        <dbReference type="EMBL" id="ADY27839.1"/>
    </source>
</evidence>
<evidence type="ECO:0008006" key="3">
    <source>
        <dbReference type="Google" id="ProtNLM"/>
    </source>
</evidence>
<evidence type="ECO:0000313" key="2">
    <source>
        <dbReference type="Proteomes" id="UP000007487"/>
    </source>
</evidence>